<proteinExistence type="inferred from homology"/>
<feature type="chain" id="PRO_5026101153" evidence="3">
    <location>
        <begin position="20"/>
        <end position="368"/>
    </location>
</feature>
<dbReference type="GO" id="GO:0006006">
    <property type="term" value="P:glucose metabolic process"/>
    <property type="evidence" value="ECO:0007669"/>
    <property type="project" value="UniProtKB-KW"/>
</dbReference>
<dbReference type="SUPFAM" id="SSF51004">
    <property type="entry name" value="C-terminal (heme d1) domain of cytochrome cd1-nitrite reductase"/>
    <property type="match status" value="1"/>
</dbReference>
<dbReference type="GO" id="GO:0017057">
    <property type="term" value="F:6-phosphogluconolactonase activity"/>
    <property type="evidence" value="ECO:0007669"/>
    <property type="project" value="TreeGrafter"/>
</dbReference>
<evidence type="ECO:0000313" key="5">
    <source>
        <dbReference type="Proteomes" id="UP000433309"/>
    </source>
</evidence>
<dbReference type="AlphaFoldDB" id="A0A6I2L6X3"/>
<evidence type="ECO:0000256" key="1">
    <source>
        <dbReference type="ARBA" id="ARBA00005564"/>
    </source>
</evidence>
<comment type="caution">
    <text evidence="4">The sequence shown here is derived from an EMBL/GenBank/DDBJ whole genome shotgun (WGS) entry which is preliminary data.</text>
</comment>
<dbReference type="InterPro" id="IPR011048">
    <property type="entry name" value="Haem_d1_sf"/>
</dbReference>
<dbReference type="InterPro" id="IPR015943">
    <property type="entry name" value="WD40/YVTN_repeat-like_dom_sf"/>
</dbReference>
<comment type="similarity">
    <text evidence="1">Belongs to the cycloisomerase 2 family.</text>
</comment>
<protein>
    <submittedName>
        <fullName evidence="4">Beta-propeller fold lactonase family protein</fullName>
    </submittedName>
</protein>
<dbReference type="EMBL" id="WKJK01000021">
    <property type="protein sequence ID" value="MRW93941.1"/>
    <property type="molecule type" value="Genomic_DNA"/>
</dbReference>
<keyword evidence="3" id="KW-0732">Signal</keyword>
<evidence type="ECO:0000256" key="3">
    <source>
        <dbReference type="SAM" id="SignalP"/>
    </source>
</evidence>
<evidence type="ECO:0000313" key="4">
    <source>
        <dbReference type="EMBL" id="MRW93941.1"/>
    </source>
</evidence>
<dbReference type="InterPro" id="IPR019405">
    <property type="entry name" value="Lactonase_7-beta_prop"/>
</dbReference>
<reference evidence="4 5" key="1">
    <citation type="submission" date="2019-11" db="EMBL/GenBank/DDBJ databases">
        <title>Novel species isolated from a subtropical stream in China.</title>
        <authorList>
            <person name="Lu H."/>
        </authorList>
    </citation>
    <scope>NUCLEOTIDE SEQUENCE [LARGE SCALE GENOMIC DNA]</scope>
    <source>
        <strain evidence="4 5">FT80W</strain>
    </source>
</reference>
<keyword evidence="2" id="KW-0313">Glucose metabolism</keyword>
<sequence>MKHILAAALMTLTAGLAHADWVYVGTQGNQLRALHFDPASGKLSDAGAAAEGLRPTWTTAHPQLPVLYTTDDQQGKEGAAVAFAINRATGALSKLNSTPSGGGGATYLWLDAPSNTLLVSNYGGGSASSIVVNADGSLGGVVSTIKATGSGPHKRQTSPHAHAVAVDPSGRYALVPDLGVDRVFVYPLERATHTLSADDAGRSWVAPAGTGPRHLVISADGRYVYVVSELTAEVITLRWDAQAGRLTHVRSQPISSEGFSGTRSAAEITRSPDGRFLYIEDRGEGTLVVYRIDATTGELGFVQRLASGGDNPWGMEVHSSGRWLLVTHQRSGSVNVFRIDAATGQLSATSESVAVAAPVNLTFVSEGR</sequence>
<dbReference type="Pfam" id="PF10282">
    <property type="entry name" value="Lactonase"/>
    <property type="match status" value="1"/>
</dbReference>
<feature type="signal peptide" evidence="3">
    <location>
        <begin position="1"/>
        <end position="19"/>
    </location>
</feature>
<keyword evidence="2" id="KW-0119">Carbohydrate metabolism</keyword>
<organism evidence="4 5">
    <name type="scientific">Duganella guangzhouensis</name>
    <dbReference type="NCBI Taxonomy" id="2666084"/>
    <lineage>
        <taxon>Bacteria</taxon>
        <taxon>Pseudomonadati</taxon>
        <taxon>Pseudomonadota</taxon>
        <taxon>Betaproteobacteria</taxon>
        <taxon>Burkholderiales</taxon>
        <taxon>Oxalobacteraceae</taxon>
        <taxon>Telluria group</taxon>
        <taxon>Duganella</taxon>
    </lineage>
</organism>
<dbReference type="GO" id="GO:0005829">
    <property type="term" value="C:cytosol"/>
    <property type="evidence" value="ECO:0007669"/>
    <property type="project" value="TreeGrafter"/>
</dbReference>
<gene>
    <name evidence="4" type="ORF">GJ699_28525</name>
</gene>
<dbReference type="Gene3D" id="2.130.10.10">
    <property type="entry name" value="YVTN repeat-like/Quinoprotein amine dehydrogenase"/>
    <property type="match status" value="1"/>
</dbReference>
<dbReference type="PANTHER" id="PTHR30344:SF1">
    <property type="entry name" value="6-PHOSPHOGLUCONOLACTONASE"/>
    <property type="match status" value="1"/>
</dbReference>
<dbReference type="RefSeq" id="WP_154382821.1">
    <property type="nucleotide sequence ID" value="NZ_WKJK01000021.1"/>
</dbReference>
<dbReference type="PANTHER" id="PTHR30344">
    <property type="entry name" value="6-PHOSPHOGLUCONOLACTONASE-RELATED"/>
    <property type="match status" value="1"/>
</dbReference>
<name>A0A6I2L6X3_9BURK</name>
<evidence type="ECO:0000256" key="2">
    <source>
        <dbReference type="ARBA" id="ARBA00022526"/>
    </source>
</evidence>
<keyword evidence="5" id="KW-1185">Reference proteome</keyword>
<dbReference type="InterPro" id="IPR050282">
    <property type="entry name" value="Cycloisomerase_2"/>
</dbReference>
<accession>A0A6I2L6X3</accession>
<dbReference type="Proteomes" id="UP000433309">
    <property type="component" value="Unassembled WGS sequence"/>
</dbReference>